<dbReference type="RefSeq" id="WP_108577504.1">
    <property type="nucleotide sequence ID" value="NZ_CP026952.1"/>
</dbReference>
<name>A0A2S0WKI2_9ACTN</name>
<protein>
    <submittedName>
        <fullName evidence="1">Uncharacterized protein</fullName>
    </submittedName>
</protein>
<gene>
    <name evidence="1" type="ORF">C3E78_06390</name>
</gene>
<proteinExistence type="predicted"/>
<dbReference type="Proteomes" id="UP000244384">
    <property type="component" value="Chromosome"/>
</dbReference>
<accession>A0A5F2EX42</accession>
<reference evidence="2" key="1">
    <citation type="submission" date="2018-01" db="EMBL/GenBank/DDBJ databases">
        <authorList>
            <person name="Li J."/>
        </authorList>
    </citation>
    <scope>NUCLEOTIDE SEQUENCE [LARGE SCALE GENOMIC DNA]</scope>
    <source>
        <strain evidence="2">592</strain>
    </source>
</reference>
<keyword evidence="2" id="KW-1185">Reference proteome</keyword>
<accession>A0A2S0WKI2</accession>
<sequence length="72" mass="7963">MTKLYDLFGLENGPKFRSRGWIKFQLIVFALFGSLEVALLIEALIDGSTKGVMFYGASTLMFGALFAVSVHQ</sequence>
<dbReference type="AlphaFoldDB" id="A0A2S0WKI2"/>
<dbReference type="EMBL" id="CP026952">
    <property type="protein sequence ID" value="AWB91859.1"/>
    <property type="molecule type" value="Genomic_DNA"/>
</dbReference>
<organism evidence="1 2">
    <name type="scientific">Aeromicrobium chenweiae</name>
    <dbReference type="NCBI Taxonomy" id="2079793"/>
    <lineage>
        <taxon>Bacteria</taxon>
        <taxon>Bacillati</taxon>
        <taxon>Actinomycetota</taxon>
        <taxon>Actinomycetes</taxon>
        <taxon>Propionibacteriales</taxon>
        <taxon>Nocardioidaceae</taxon>
        <taxon>Aeromicrobium</taxon>
    </lineage>
</organism>
<evidence type="ECO:0000313" key="2">
    <source>
        <dbReference type="Proteomes" id="UP000244384"/>
    </source>
</evidence>
<dbReference type="KEGG" id="aez:C3E78_06390"/>
<evidence type="ECO:0000313" key="1">
    <source>
        <dbReference type="EMBL" id="AWB91859.1"/>
    </source>
</evidence>